<feature type="region of interest" description="Disordered" evidence="1">
    <location>
        <begin position="301"/>
        <end position="331"/>
    </location>
</feature>
<dbReference type="Proteomes" id="UP001610861">
    <property type="component" value="Unassembled WGS sequence"/>
</dbReference>
<evidence type="ECO:0000313" key="3">
    <source>
        <dbReference type="Proteomes" id="UP001610861"/>
    </source>
</evidence>
<comment type="caution">
    <text evidence="2">The sequence shown here is derived from an EMBL/GenBank/DDBJ whole genome shotgun (WGS) entry which is preliminary data.</text>
</comment>
<gene>
    <name evidence="2" type="ORF">ACH3VR_06020</name>
</gene>
<keyword evidence="3" id="KW-1185">Reference proteome</keyword>
<dbReference type="EMBL" id="JBIQWL010000002">
    <property type="protein sequence ID" value="MFH8249908.1"/>
    <property type="molecule type" value="Genomic_DNA"/>
</dbReference>
<accession>A0ABW7Q4Z3</accession>
<reference evidence="2 3" key="1">
    <citation type="submission" date="2024-09" db="EMBL/GenBank/DDBJ databases">
        <authorList>
            <person name="Pan X."/>
        </authorList>
    </citation>
    <scope>NUCLEOTIDE SEQUENCE [LARGE SCALE GENOMIC DNA]</scope>
    <source>
        <strain evidence="2 3">B2969</strain>
    </source>
</reference>
<evidence type="ECO:0000313" key="2">
    <source>
        <dbReference type="EMBL" id="MFH8249908.1"/>
    </source>
</evidence>
<protein>
    <recommendedName>
        <fullName evidence="4">DUF4878 domain-containing protein</fullName>
    </recommendedName>
</protein>
<dbReference type="RefSeq" id="WP_396639860.1">
    <property type="nucleotide sequence ID" value="NZ_JBIQWL010000002.1"/>
</dbReference>
<evidence type="ECO:0000256" key="1">
    <source>
        <dbReference type="SAM" id="MobiDB-lite"/>
    </source>
</evidence>
<name>A0ABW7Q4Z3_9MICO</name>
<proteinExistence type="predicted"/>
<evidence type="ECO:0008006" key="4">
    <source>
        <dbReference type="Google" id="ProtNLM"/>
    </source>
</evidence>
<organism evidence="2 3">
    <name type="scientific">Microbacterium alkaliflavum</name>
    <dbReference type="NCBI Taxonomy" id="3248839"/>
    <lineage>
        <taxon>Bacteria</taxon>
        <taxon>Bacillati</taxon>
        <taxon>Actinomycetota</taxon>
        <taxon>Actinomycetes</taxon>
        <taxon>Micrococcales</taxon>
        <taxon>Microbacteriaceae</taxon>
        <taxon>Microbacterium</taxon>
    </lineage>
</organism>
<feature type="compositionally biased region" description="Low complexity" evidence="1">
    <location>
        <begin position="301"/>
        <end position="326"/>
    </location>
</feature>
<sequence>MPSADLLLDAYRIMRRLDGPPDSPYPGLLAHSAATGTCVLVDVEILGDDWTGWLVPHDGHILGPADLVRRSDGHAVALPVCTERLDDFLGRRLDAPLTDGERLTLAVSVLRACADAATIDQGAGCPGTWWLTEGGRPVFAPSPDGEPIASAADALLDELAHGARPALVSALAEARETAAEPTRLGRGLTRLEELLFATAVPEPLATTVFAPRRVRSEPTIPQSARAPDDAPRERSLVARLAGNVDADLADAFSQASTAVWRRFRRADREPATSRRRPLLVAAAVAAVVLAGGLLWPTGGAGPATAQPDATAAAPTGAPSAEATATPSDVSGQESLEAVLDALLTARSACGADSGCLAPLQDDASAVFPPGAIDEPATERTITLLDEFGGAAVLRVESSTGGIAAQLVVIFRRDEKWVLRDVHDVAEHPG</sequence>